<dbReference type="GO" id="GO:0003697">
    <property type="term" value="F:single-stranded DNA binding"/>
    <property type="evidence" value="ECO:0007669"/>
    <property type="project" value="InterPro"/>
</dbReference>
<dbReference type="PANTHER" id="PTHR10302:SF23">
    <property type="entry name" value="PROTEIN OSB4, CHLOROPLASTIC"/>
    <property type="match status" value="1"/>
</dbReference>
<protein>
    <submittedName>
        <fullName evidence="1">Protein OSB2 chloroplastic</fullName>
    </submittedName>
</protein>
<dbReference type="ExpressionAtlas" id="A0A1D6G4L8">
    <property type="expression patterns" value="baseline and differential"/>
</dbReference>
<dbReference type="InterPro" id="IPR012340">
    <property type="entry name" value="NA-bd_OB-fold"/>
</dbReference>
<gene>
    <name evidence="1" type="ORF">ZEAMMB73_Zm00001d011877</name>
</gene>
<dbReference type="EMBL" id="CM000784">
    <property type="protein sequence ID" value="AQK98229.1"/>
    <property type="molecule type" value="Genomic_DNA"/>
</dbReference>
<dbReference type="SMR" id="A0A1D6G4L8"/>
<organism evidence="1">
    <name type="scientific">Zea mays</name>
    <name type="common">Maize</name>
    <dbReference type="NCBI Taxonomy" id="4577"/>
    <lineage>
        <taxon>Eukaryota</taxon>
        <taxon>Viridiplantae</taxon>
        <taxon>Streptophyta</taxon>
        <taxon>Embryophyta</taxon>
        <taxon>Tracheophyta</taxon>
        <taxon>Spermatophyta</taxon>
        <taxon>Magnoliopsida</taxon>
        <taxon>Liliopsida</taxon>
        <taxon>Poales</taxon>
        <taxon>Poaceae</taxon>
        <taxon>PACMAD clade</taxon>
        <taxon>Panicoideae</taxon>
        <taxon>Andropogonodae</taxon>
        <taxon>Andropogoneae</taxon>
        <taxon>Tripsacinae</taxon>
        <taxon>Zea</taxon>
    </lineage>
</organism>
<accession>A0A1D6G4L8</accession>
<dbReference type="PANTHER" id="PTHR10302">
    <property type="entry name" value="SINGLE-STRANDED DNA-BINDING PROTEIN"/>
    <property type="match status" value="1"/>
</dbReference>
<dbReference type="SUPFAM" id="SSF50249">
    <property type="entry name" value="Nucleic acid-binding proteins"/>
    <property type="match status" value="1"/>
</dbReference>
<dbReference type="FunCoup" id="A0A1D6G4L8">
    <property type="interactions" value="1634"/>
</dbReference>
<proteinExistence type="predicted"/>
<dbReference type="InterPro" id="IPR011344">
    <property type="entry name" value="ssDNA-bd"/>
</dbReference>
<dbReference type="AlphaFoldDB" id="A0A1D6G4L8"/>
<name>A0A1D6G4L8_MAIZE</name>
<dbReference type="STRING" id="4577.A0A1D6G4L8"/>
<sequence length="541" mass="59940">MHHHFLSRLLTHRLLLPAATSPYAATLSTPPRRAYARRAKPPPAGDSGDHAAASSPVAPPPPPDSEAKAAFQREKLSGELPRPPTVPFQPRVANAVHLVGTICAPVHMQRLPDGRFSAVSVLVHDRGINSPKFWVPIVFKDNWAQIAASHLKENDLVYVSGKLTCDGPPFKLADGEANIQACSYCSYLFLLFCSLLISLGRQMSHAFSANIVLANSLKFVDSKAVEMDAILDEDEGFLEIVEAEKKVEAKKTTSTFPPGTVSAPLGTGSDQVRYLAWSWLRKRLSSVRLLRPAKLVGISPLRLLMERSSDWRLARASSSGGIFLFLMMDGVGYSGYKNKADKLNKLWNDVISRPQDWIDNRPLKKTGSVSMLRSPKYPDFKNKVSDEVLWLDSAPTSVLEKLDDLVFGSGYTTERKDKPFELAGTSTNWRNMKSPDASAVSKQRLEGGTKTVWRNMKSPDASAVSKQRLEEDLWRDLVNNPANWWDNRSDKPTLKHPDFKNKDSGQALWIGTKSPRWAVDALPSLNFKGGSKGTRKETLLS</sequence>
<dbReference type="IntAct" id="A0A1D6G4L8">
    <property type="interactions" value="3"/>
</dbReference>
<dbReference type="InParanoid" id="A0A1D6G4L8"/>
<dbReference type="FunFam" id="2.40.50.140:FF:000330">
    <property type="entry name" value="Protein OSB2 chloroplastic"/>
    <property type="match status" value="1"/>
</dbReference>
<dbReference type="GO" id="GO:0006260">
    <property type="term" value="P:DNA replication"/>
    <property type="evidence" value="ECO:0007669"/>
    <property type="project" value="InterPro"/>
</dbReference>
<reference evidence="1" key="1">
    <citation type="submission" date="2015-12" db="EMBL/GenBank/DDBJ databases">
        <title>Update maize B73 reference genome by single molecule sequencing technologies.</title>
        <authorList>
            <consortium name="Maize Genome Sequencing Project"/>
            <person name="Ware D."/>
        </authorList>
    </citation>
    <scope>NUCLEOTIDE SEQUENCE</scope>
    <source>
        <tissue evidence="1">Seedling</tissue>
    </source>
</reference>
<evidence type="ECO:0000313" key="1">
    <source>
        <dbReference type="EMBL" id="AQK98229.1"/>
    </source>
</evidence>
<dbReference type="Gene3D" id="2.40.50.140">
    <property type="entry name" value="Nucleic acid-binding proteins"/>
    <property type="match status" value="1"/>
</dbReference>